<keyword evidence="2" id="KW-0418">Kinase</keyword>
<dbReference type="PANTHER" id="PTHR37079">
    <property type="entry name" value="SERINE/THREONINE-PROTEIN KINASE ATM"/>
    <property type="match status" value="1"/>
</dbReference>
<keyword evidence="1" id="KW-0808">Transferase</keyword>
<comment type="caution">
    <text evidence="5">The sequence shown here is derived from an EMBL/GenBank/DDBJ whole genome shotgun (WGS) entry which is preliminary data.</text>
</comment>
<name>A0AAD3DM29_9CHLO</name>
<dbReference type="InterPro" id="IPR018936">
    <property type="entry name" value="PI3/4_kinase_CS"/>
</dbReference>
<evidence type="ECO:0000256" key="1">
    <source>
        <dbReference type="ARBA" id="ARBA00022679"/>
    </source>
</evidence>
<dbReference type="Gene3D" id="1.10.1070.11">
    <property type="entry name" value="Phosphatidylinositol 3-/4-kinase, catalytic domain"/>
    <property type="match status" value="1"/>
</dbReference>
<feature type="domain" description="PI3K/PI4K catalytic" evidence="4">
    <location>
        <begin position="1"/>
        <end position="168"/>
    </location>
</feature>
<feature type="region of interest" description="Disordered" evidence="3">
    <location>
        <begin position="135"/>
        <end position="172"/>
    </location>
</feature>
<feature type="non-terminal residue" evidence="5">
    <location>
        <position position="191"/>
    </location>
</feature>
<dbReference type="GO" id="GO:0004674">
    <property type="term" value="F:protein serine/threonine kinase activity"/>
    <property type="evidence" value="ECO:0007669"/>
    <property type="project" value="InterPro"/>
</dbReference>
<keyword evidence="6" id="KW-1185">Reference proteome</keyword>
<evidence type="ECO:0000256" key="3">
    <source>
        <dbReference type="SAM" id="MobiDB-lite"/>
    </source>
</evidence>
<gene>
    <name evidence="5" type="ORF">Agub_g4095</name>
</gene>
<dbReference type="InterPro" id="IPR000403">
    <property type="entry name" value="PI3/4_kinase_cat_dom"/>
</dbReference>
<dbReference type="InterPro" id="IPR036940">
    <property type="entry name" value="PI3/4_kinase_cat_sf"/>
</dbReference>
<dbReference type="PANTHER" id="PTHR37079:SF4">
    <property type="entry name" value="SERINE_THREONINE-PROTEIN KINASE ATM"/>
    <property type="match status" value="1"/>
</dbReference>
<organism evidence="5 6">
    <name type="scientific">Astrephomene gubernaculifera</name>
    <dbReference type="NCBI Taxonomy" id="47775"/>
    <lineage>
        <taxon>Eukaryota</taxon>
        <taxon>Viridiplantae</taxon>
        <taxon>Chlorophyta</taxon>
        <taxon>core chlorophytes</taxon>
        <taxon>Chlorophyceae</taxon>
        <taxon>CS clade</taxon>
        <taxon>Chlamydomonadales</taxon>
        <taxon>Astrephomenaceae</taxon>
        <taxon>Astrephomene</taxon>
    </lineage>
</organism>
<dbReference type="Proteomes" id="UP001054857">
    <property type="component" value="Unassembled WGS sequence"/>
</dbReference>
<dbReference type="AlphaFoldDB" id="A0AAD3DM29"/>
<dbReference type="EMBL" id="BMAR01000004">
    <property type="protein sequence ID" value="GFR43088.1"/>
    <property type="molecule type" value="Genomic_DNA"/>
</dbReference>
<dbReference type="InterPro" id="IPR038980">
    <property type="entry name" value="ATM_plant"/>
</dbReference>
<evidence type="ECO:0000313" key="5">
    <source>
        <dbReference type="EMBL" id="GFR43088.1"/>
    </source>
</evidence>
<reference evidence="5 6" key="1">
    <citation type="journal article" date="2021" name="Sci. Rep.">
        <title>Genome sequencing of the multicellular alga Astrephomene provides insights into convergent evolution of germ-soma differentiation.</title>
        <authorList>
            <person name="Yamashita S."/>
            <person name="Yamamoto K."/>
            <person name="Matsuzaki R."/>
            <person name="Suzuki S."/>
            <person name="Yamaguchi H."/>
            <person name="Hirooka S."/>
            <person name="Minakuchi Y."/>
            <person name="Miyagishima S."/>
            <person name="Kawachi M."/>
            <person name="Toyoda A."/>
            <person name="Nozaki H."/>
        </authorList>
    </citation>
    <scope>NUCLEOTIDE SEQUENCE [LARGE SCALE GENOMIC DNA]</scope>
    <source>
        <strain evidence="5 6">NIES-4017</strain>
    </source>
</reference>
<dbReference type="PROSITE" id="PS50290">
    <property type="entry name" value="PI3_4_KINASE_3"/>
    <property type="match status" value="1"/>
</dbReference>
<dbReference type="SMART" id="SM00146">
    <property type="entry name" value="PI3Kc"/>
    <property type="match status" value="1"/>
</dbReference>
<evidence type="ECO:0000256" key="2">
    <source>
        <dbReference type="ARBA" id="ARBA00022777"/>
    </source>
</evidence>
<dbReference type="Pfam" id="PF00454">
    <property type="entry name" value="PI3_PI4_kinase"/>
    <property type="match status" value="1"/>
</dbReference>
<dbReference type="GO" id="GO:0006974">
    <property type="term" value="P:DNA damage response"/>
    <property type="evidence" value="ECO:0007669"/>
    <property type="project" value="InterPro"/>
</dbReference>
<accession>A0AAD3DM29</accession>
<evidence type="ECO:0000313" key="6">
    <source>
        <dbReference type="Proteomes" id="UP001054857"/>
    </source>
</evidence>
<feature type="non-terminal residue" evidence="5">
    <location>
        <position position="1"/>
    </location>
</feature>
<proteinExistence type="predicted"/>
<dbReference type="SUPFAM" id="SSF56112">
    <property type="entry name" value="Protein kinase-like (PK-like)"/>
    <property type="match status" value="1"/>
</dbReference>
<dbReference type="PROSITE" id="PS00916">
    <property type="entry name" value="PI3_4_KINASE_2"/>
    <property type="match status" value="1"/>
</dbReference>
<evidence type="ECO:0000259" key="4">
    <source>
        <dbReference type="PROSITE" id="PS50290"/>
    </source>
</evidence>
<sequence>HHFLLESFPAPAAWLSAQAAYTRSTAAASMAGYLLGLGDRHSGNVLLHGATGQVVHIDLGIAFEQGHFLLTPELVPFRLTRDVVDGMGVSGVEGPFRRCCEETLRVLRSHSESLLTVIEVVLHDPLHKWSLSLAKARQKQPRERDRGRGATAGEQKEQQQQPQEEEDATALLGNADAARAVLRVKQKLEGR</sequence>
<dbReference type="InterPro" id="IPR011009">
    <property type="entry name" value="Kinase-like_dom_sf"/>
</dbReference>
<protein>
    <recommendedName>
        <fullName evidence="4">PI3K/PI4K catalytic domain-containing protein</fullName>
    </recommendedName>
</protein>